<dbReference type="PANTHER" id="PTHR13481">
    <property type="entry name" value="SREBP REGULATING GENE PROTEIN"/>
    <property type="match status" value="1"/>
</dbReference>
<keyword evidence="4" id="KW-0333">Golgi apparatus</keyword>
<evidence type="ECO:0000313" key="10">
    <source>
        <dbReference type="Proteomes" id="UP001153620"/>
    </source>
</evidence>
<comment type="subcellular location">
    <subcellularLocation>
        <location evidence="1">Golgi apparatus membrane</location>
        <topology evidence="1">Single-pass membrane protein</topology>
    </subcellularLocation>
</comment>
<keyword evidence="3" id="KW-1133">Transmembrane helix</keyword>
<reference evidence="9" key="2">
    <citation type="submission" date="2022-10" db="EMBL/GenBank/DDBJ databases">
        <authorList>
            <consortium name="ENA_rothamsted_submissions"/>
            <consortium name="culmorum"/>
            <person name="King R."/>
        </authorList>
    </citation>
    <scope>NUCLEOTIDE SEQUENCE</scope>
</reference>
<dbReference type="OrthoDB" id="70142at2759"/>
<keyword evidence="10" id="KW-1185">Reference proteome</keyword>
<evidence type="ECO:0000256" key="2">
    <source>
        <dbReference type="ARBA" id="ARBA00022692"/>
    </source>
</evidence>
<proteinExistence type="inferred from homology"/>
<dbReference type="PANTHER" id="PTHR13481:SF0">
    <property type="entry name" value="SREBP REGULATING GENE PROTEIN"/>
    <property type="match status" value="1"/>
</dbReference>
<sequence length="206" mass="24114">MEVYIKILCFFRKRVVLSLIFLFSLAYFLLQFNALQLIRINRKYQDDDGEFEEINYKRDSPLIWRSLKEYNLTDSEVCKNSIQGINLIVDERGFLCSRDDLKSTGCCNIQAENTHIYYCETCDDVSKCCEVYEHCVSCCLNPDNVPLLQKAIAQAQNDRQKLLFLNVLDQFDLCLSICRSNSQSVVNEHFYKSPKKHCFTKTEPHD</sequence>
<dbReference type="InterPro" id="IPR019352">
    <property type="entry name" value="SPRING1"/>
</dbReference>
<comment type="similarity">
    <text evidence="7">Belongs to the SPRING family.</text>
</comment>
<dbReference type="Pfam" id="PF10218">
    <property type="entry name" value="SPRING1"/>
    <property type="match status" value="1"/>
</dbReference>
<dbReference type="GO" id="GO:2000640">
    <property type="term" value="P:positive regulation of SREBP signaling pathway"/>
    <property type="evidence" value="ECO:0007669"/>
    <property type="project" value="InterPro"/>
</dbReference>
<evidence type="ECO:0000256" key="6">
    <source>
        <dbReference type="ARBA" id="ARBA00023180"/>
    </source>
</evidence>
<keyword evidence="2" id="KW-0812">Transmembrane</keyword>
<evidence type="ECO:0000256" key="7">
    <source>
        <dbReference type="ARBA" id="ARBA00023461"/>
    </source>
</evidence>
<accession>A0A9N9RPF3</accession>
<evidence type="ECO:0000256" key="5">
    <source>
        <dbReference type="ARBA" id="ARBA00023136"/>
    </source>
</evidence>
<reference evidence="9" key="1">
    <citation type="submission" date="2022-01" db="EMBL/GenBank/DDBJ databases">
        <authorList>
            <person name="King R."/>
        </authorList>
    </citation>
    <scope>NUCLEOTIDE SEQUENCE</scope>
</reference>
<protein>
    <recommendedName>
        <fullName evidence="8">SREBP regulating gene protein</fullName>
    </recommendedName>
</protein>
<evidence type="ECO:0000256" key="8">
    <source>
        <dbReference type="ARBA" id="ARBA00023485"/>
    </source>
</evidence>
<evidence type="ECO:0000256" key="3">
    <source>
        <dbReference type="ARBA" id="ARBA00022989"/>
    </source>
</evidence>
<organism evidence="9 10">
    <name type="scientific">Chironomus riparius</name>
    <dbReference type="NCBI Taxonomy" id="315576"/>
    <lineage>
        <taxon>Eukaryota</taxon>
        <taxon>Metazoa</taxon>
        <taxon>Ecdysozoa</taxon>
        <taxon>Arthropoda</taxon>
        <taxon>Hexapoda</taxon>
        <taxon>Insecta</taxon>
        <taxon>Pterygota</taxon>
        <taxon>Neoptera</taxon>
        <taxon>Endopterygota</taxon>
        <taxon>Diptera</taxon>
        <taxon>Nematocera</taxon>
        <taxon>Chironomoidea</taxon>
        <taxon>Chironomidae</taxon>
        <taxon>Chironominae</taxon>
        <taxon>Chironomus</taxon>
    </lineage>
</organism>
<dbReference type="EMBL" id="OU895878">
    <property type="protein sequence ID" value="CAG9802289.1"/>
    <property type="molecule type" value="Genomic_DNA"/>
</dbReference>
<evidence type="ECO:0000256" key="1">
    <source>
        <dbReference type="ARBA" id="ARBA00004194"/>
    </source>
</evidence>
<keyword evidence="5" id="KW-0472">Membrane</keyword>
<evidence type="ECO:0000256" key="4">
    <source>
        <dbReference type="ARBA" id="ARBA00023034"/>
    </source>
</evidence>
<dbReference type="GO" id="GO:0000139">
    <property type="term" value="C:Golgi membrane"/>
    <property type="evidence" value="ECO:0007669"/>
    <property type="project" value="UniProtKB-SubCell"/>
</dbReference>
<evidence type="ECO:0000313" key="9">
    <source>
        <dbReference type="EMBL" id="CAG9802289.1"/>
    </source>
</evidence>
<name>A0A9N9RPF3_9DIPT</name>
<dbReference type="AlphaFoldDB" id="A0A9N9RPF3"/>
<keyword evidence="6" id="KW-0325">Glycoprotein</keyword>
<gene>
    <name evidence="9" type="ORF">CHIRRI_LOCUS5202</name>
</gene>
<dbReference type="Proteomes" id="UP001153620">
    <property type="component" value="Chromosome 2"/>
</dbReference>